<feature type="region of interest" description="Disordered" evidence="2">
    <location>
        <begin position="339"/>
        <end position="359"/>
    </location>
</feature>
<name>A0A401RP06_CHIPU</name>
<comment type="caution">
    <text evidence="4">The sequence shown here is derived from an EMBL/GenBank/DDBJ whole genome shotgun (WGS) entry which is preliminary data.</text>
</comment>
<evidence type="ECO:0000313" key="4">
    <source>
        <dbReference type="EMBL" id="GCC19917.1"/>
    </source>
</evidence>
<evidence type="ECO:0000256" key="1">
    <source>
        <dbReference type="SAM" id="Coils"/>
    </source>
</evidence>
<dbReference type="STRING" id="137246.A0A401RP06"/>
<evidence type="ECO:0000259" key="3">
    <source>
        <dbReference type="Pfam" id="PF25239"/>
    </source>
</evidence>
<accession>A0A401RP06</accession>
<proteinExistence type="predicted"/>
<feature type="coiled-coil region" evidence="1">
    <location>
        <begin position="194"/>
        <end position="254"/>
    </location>
</feature>
<dbReference type="InterPro" id="IPR057471">
    <property type="entry name" value="CHMP7_WHD"/>
</dbReference>
<dbReference type="EMBL" id="BEZZ01003507">
    <property type="protein sequence ID" value="GCC19917.1"/>
    <property type="molecule type" value="Genomic_DNA"/>
</dbReference>
<sequence>MAEEQEEAAGSGPCPDWADDQRMAFLFSAFKRSRDVNSSDWDAKLSFWGPALLREAARRQRLTLTAREGASWFRRKGAVPLGLDTVLHDLARLCHLPSPPLPQEKAAEVYRLCQSHLQTAHPVVSFTQLQETCQTVCGDEKTFYLCLLQLQREKRVTVAEIDSDKVVKFSHSPANRAAAVTEIDVGVYQLVKCEKMLSQKVDTLSQEVERSNEDARSHLKAGKKHLALKSLRMKRRTEKRLENIEAKLNTIQVILDRIYSSQTDKTTLAGENLDVAEAVDTDELEAELNALLDRAADETILLPDVPELPMSPAAKRAQAKPEVMDGQLDAALSKLSLSDSGLGGGAASPRGSALLEPAQ</sequence>
<keyword evidence="1" id="KW-0175">Coiled coil</keyword>
<evidence type="ECO:0000313" key="5">
    <source>
        <dbReference type="Proteomes" id="UP000287033"/>
    </source>
</evidence>
<keyword evidence="5" id="KW-1185">Reference proteome</keyword>
<dbReference type="AlphaFoldDB" id="A0A401RP06"/>
<dbReference type="OrthoDB" id="10250120at2759"/>
<reference evidence="4 5" key="1">
    <citation type="journal article" date="2018" name="Nat. Ecol. Evol.">
        <title>Shark genomes provide insights into elasmobranch evolution and the origin of vertebrates.</title>
        <authorList>
            <person name="Hara Y"/>
            <person name="Yamaguchi K"/>
            <person name="Onimaru K"/>
            <person name="Kadota M"/>
            <person name="Koyanagi M"/>
            <person name="Keeley SD"/>
            <person name="Tatsumi K"/>
            <person name="Tanaka K"/>
            <person name="Motone F"/>
            <person name="Kageyama Y"/>
            <person name="Nozu R"/>
            <person name="Adachi N"/>
            <person name="Nishimura O"/>
            <person name="Nakagawa R"/>
            <person name="Tanegashima C"/>
            <person name="Kiyatake I"/>
            <person name="Matsumoto R"/>
            <person name="Murakumo K"/>
            <person name="Nishida K"/>
            <person name="Terakita A"/>
            <person name="Kuratani S"/>
            <person name="Sato K"/>
            <person name="Hyodo S Kuraku.S."/>
        </authorList>
    </citation>
    <scope>NUCLEOTIDE SEQUENCE [LARGE SCALE GENOMIC DNA]</scope>
</reference>
<gene>
    <name evidence="4" type="ORF">chiPu_0021201</name>
</gene>
<dbReference type="Pfam" id="PF25880">
    <property type="entry name" value="WHD_CHMP7_1st"/>
    <property type="match status" value="1"/>
</dbReference>
<dbReference type="Proteomes" id="UP000287033">
    <property type="component" value="Unassembled WGS sequence"/>
</dbReference>
<feature type="domain" description="CHMP7 winged helix" evidence="3">
    <location>
        <begin position="103"/>
        <end position="169"/>
    </location>
</feature>
<dbReference type="OMA" id="LADTCLQ"/>
<dbReference type="Gene3D" id="1.10.287.1060">
    <property type="entry name" value="ESAT-6-like"/>
    <property type="match status" value="1"/>
</dbReference>
<organism evidence="4 5">
    <name type="scientific">Chiloscyllium punctatum</name>
    <name type="common">Brownbanded bambooshark</name>
    <name type="synonym">Hemiscyllium punctatum</name>
    <dbReference type="NCBI Taxonomy" id="137246"/>
    <lineage>
        <taxon>Eukaryota</taxon>
        <taxon>Metazoa</taxon>
        <taxon>Chordata</taxon>
        <taxon>Craniata</taxon>
        <taxon>Vertebrata</taxon>
        <taxon>Chondrichthyes</taxon>
        <taxon>Elasmobranchii</taxon>
        <taxon>Galeomorphii</taxon>
        <taxon>Galeoidea</taxon>
        <taxon>Orectolobiformes</taxon>
        <taxon>Hemiscylliidae</taxon>
        <taxon>Chiloscyllium</taxon>
    </lineage>
</organism>
<evidence type="ECO:0000256" key="2">
    <source>
        <dbReference type="SAM" id="MobiDB-lite"/>
    </source>
</evidence>
<protein>
    <recommendedName>
        <fullName evidence="3">CHMP7 winged helix domain-containing protein</fullName>
    </recommendedName>
</protein>
<dbReference type="Pfam" id="PF25239">
    <property type="entry name" value="WHD_CHMP7"/>
    <property type="match status" value="1"/>
</dbReference>